<dbReference type="Pfam" id="PF13966">
    <property type="entry name" value="zf-RVT"/>
    <property type="match status" value="1"/>
</dbReference>
<proteinExistence type="predicted"/>
<evidence type="ECO:0000259" key="2">
    <source>
        <dbReference type="Pfam" id="PF13966"/>
    </source>
</evidence>
<dbReference type="InterPro" id="IPR026960">
    <property type="entry name" value="RVT-Znf"/>
</dbReference>
<evidence type="ECO:0000313" key="3">
    <source>
        <dbReference type="EMBL" id="RZB57456.1"/>
    </source>
</evidence>
<sequence>MKEFFLAMKLVFSVVVVGILSWILSVYGNLWHESQRVRKRLQMQGIKGPPPSFLHWNLPNMQRIQSQTKADSTFNSNHSDQFLAHDYTTTLFPYFEHWRKQYALSGSNGLRGASILHPFQSWSMAEKYPRLYSVSLQQHQLIRSMGVYQGMGWEWNFAWRRALFDNEITSAANFLRDIAENKIQQQGSDTWEWSTDPEGQYSTRSAYDLIGEEARDNSEEECFEKLWRIKVPARFVVFAWRLLRDRLPTRQNLQRRQIQLTDSLCPLCRTQQEDASHLFFHCSKVQPIWWETMPWLQVKGAFPLSPKQHFLHHLGVQPAGVRNNRWQCWWLALTWSIWKLRNSIVLSNANFDANKLFEEAIFLLWSWLRSFEKDFTVHFNHWSSNLPQSFMYQQRIA</sequence>
<evidence type="ECO:0000256" key="1">
    <source>
        <dbReference type="SAM" id="Phobius"/>
    </source>
</evidence>
<organism evidence="3 4">
    <name type="scientific">Glycine soja</name>
    <name type="common">Wild soybean</name>
    <dbReference type="NCBI Taxonomy" id="3848"/>
    <lineage>
        <taxon>Eukaryota</taxon>
        <taxon>Viridiplantae</taxon>
        <taxon>Streptophyta</taxon>
        <taxon>Embryophyta</taxon>
        <taxon>Tracheophyta</taxon>
        <taxon>Spermatophyta</taxon>
        <taxon>Magnoliopsida</taxon>
        <taxon>eudicotyledons</taxon>
        <taxon>Gunneridae</taxon>
        <taxon>Pentapetalae</taxon>
        <taxon>rosids</taxon>
        <taxon>fabids</taxon>
        <taxon>Fabales</taxon>
        <taxon>Fabaceae</taxon>
        <taxon>Papilionoideae</taxon>
        <taxon>50 kb inversion clade</taxon>
        <taxon>NPAAA clade</taxon>
        <taxon>indigoferoid/millettioid clade</taxon>
        <taxon>Phaseoleae</taxon>
        <taxon>Glycine</taxon>
        <taxon>Glycine subgen. Soja</taxon>
    </lineage>
</organism>
<comment type="caution">
    <text evidence="3">The sequence shown here is derived from an EMBL/GenBank/DDBJ whole genome shotgun (WGS) entry which is preliminary data.</text>
</comment>
<keyword evidence="1" id="KW-1133">Transmembrane helix</keyword>
<reference evidence="3 4" key="1">
    <citation type="submission" date="2018-09" db="EMBL/GenBank/DDBJ databases">
        <title>A high-quality reference genome of wild soybean provides a powerful tool to mine soybean genomes.</title>
        <authorList>
            <person name="Xie M."/>
            <person name="Chung C.Y.L."/>
            <person name="Li M.-W."/>
            <person name="Wong F.-L."/>
            <person name="Chan T.-F."/>
            <person name="Lam H.-M."/>
        </authorList>
    </citation>
    <scope>NUCLEOTIDE SEQUENCE [LARGE SCALE GENOMIC DNA]</scope>
    <source>
        <strain evidence="4">cv. W05</strain>
        <tissue evidence="3">Hypocotyl of etiolated seedlings</tissue>
    </source>
</reference>
<keyword evidence="1" id="KW-0812">Transmembrane</keyword>
<feature type="domain" description="Reverse transcriptase zinc-binding" evidence="2">
    <location>
        <begin position="201"/>
        <end position="289"/>
    </location>
</feature>
<name>A0A445G8G4_GLYSO</name>
<protein>
    <submittedName>
        <fullName evidence="3">Cytochrome P450 714A1</fullName>
    </submittedName>
</protein>
<keyword evidence="1" id="KW-0472">Membrane</keyword>
<gene>
    <name evidence="3" type="ORF">D0Y65_046214</name>
</gene>
<evidence type="ECO:0000313" key="4">
    <source>
        <dbReference type="Proteomes" id="UP000289340"/>
    </source>
</evidence>
<dbReference type="EMBL" id="QZWG01000017">
    <property type="protein sequence ID" value="RZB57456.1"/>
    <property type="molecule type" value="Genomic_DNA"/>
</dbReference>
<keyword evidence="4" id="KW-1185">Reference proteome</keyword>
<dbReference type="Proteomes" id="UP000289340">
    <property type="component" value="Chromosome 17"/>
</dbReference>
<dbReference type="PANTHER" id="PTHR36617:SF11">
    <property type="entry name" value="PROTEIN, PUTATIVE-RELATED"/>
    <property type="match status" value="1"/>
</dbReference>
<dbReference type="AlphaFoldDB" id="A0A445G8G4"/>
<dbReference type="PANTHER" id="PTHR36617">
    <property type="entry name" value="PROTEIN, PUTATIVE-RELATED"/>
    <property type="match status" value="1"/>
</dbReference>
<feature type="transmembrane region" description="Helical" evidence="1">
    <location>
        <begin position="6"/>
        <end position="30"/>
    </location>
</feature>
<accession>A0A445G8G4</accession>